<feature type="domain" description="DUF4806" evidence="1">
    <location>
        <begin position="300"/>
        <end position="382"/>
    </location>
</feature>
<proteinExistence type="predicted"/>
<organism evidence="2 3">
    <name type="scientific">Pseudolycoriella hygida</name>
    <dbReference type="NCBI Taxonomy" id="35572"/>
    <lineage>
        <taxon>Eukaryota</taxon>
        <taxon>Metazoa</taxon>
        <taxon>Ecdysozoa</taxon>
        <taxon>Arthropoda</taxon>
        <taxon>Hexapoda</taxon>
        <taxon>Insecta</taxon>
        <taxon>Pterygota</taxon>
        <taxon>Neoptera</taxon>
        <taxon>Endopterygota</taxon>
        <taxon>Diptera</taxon>
        <taxon>Nematocera</taxon>
        <taxon>Sciaroidea</taxon>
        <taxon>Sciaridae</taxon>
        <taxon>Pseudolycoriella</taxon>
    </lineage>
</organism>
<keyword evidence="3" id="KW-1185">Reference proteome</keyword>
<dbReference type="InterPro" id="IPR032071">
    <property type="entry name" value="DUF4806"/>
</dbReference>
<comment type="caution">
    <text evidence="2">The sequence shown here is derived from an EMBL/GenBank/DDBJ whole genome shotgun (WGS) entry which is preliminary data.</text>
</comment>
<evidence type="ECO:0000259" key="1">
    <source>
        <dbReference type="Pfam" id="PF16064"/>
    </source>
</evidence>
<dbReference type="Pfam" id="PF16064">
    <property type="entry name" value="DUF4806"/>
    <property type="match status" value="1"/>
</dbReference>
<dbReference type="PANTHER" id="PTHR34153:SF2">
    <property type="entry name" value="SI:CH211-262H13.3-RELATED"/>
    <property type="match status" value="1"/>
</dbReference>
<protein>
    <recommendedName>
        <fullName evidence="1">DUF4806 domain-containing protein</fullName>
    </recommendedName>
</protein>
<accession>A0A9Q0N4B7</accession>
<dbReference type="EMBL" id="WJQU01000002">
    <property type="protein sequence ID" value="KAJ6642851.1"/>
    <property type="molecule type" value="Genomic_DNA"/>
</dbReference>
<dbReference type="AlphaFoldDB" id="A0A9Q0N4B7"/>
<dbReference type="Proteomes" id="UP001151699">
    <property type="component" value="Chromosome B"/>
</dbReference>
<sequence>MHSVIETVESGEPTAIAVQTLWLKNNKLYWPPGKHIDRKTPSSPQANWLQFDYKLLKTSIVSKSNDRVVPKLPRYDNFLKSAKRSDGLTGNVTEKTVPNATITKYQHLRQIGEANGIDSNDENDVPGNKYLGRASTHFEILEDFPNTSRNSADRFSSLNEVDHENVQAEPTEITITKKVNVLQDIQIEPPTTISSQIGMSFEERILKELSDLKKTQQSFEARIEARIKTFSNDQLRMQYNSRPRFHGNGESHMFGNHMSGVQYQSRQYGGIRNEIPIRHRESVFQERFADDFEDFEELDQHFPVNRTSHVEELEFNIRKDLEFQFRLHSRLNELGGANYKKCIREKMKYLFTNKVLERYTWNGTVEKRGFKNLKALNNLILRSVRQRCPNTKRDEYKDYMMEWLKHAKSRQREVTYTYPEQTNFDDSYDEDDDQEINN</sequence>
<evidence type="ECO:0000313" key="3">
    <source>
        <dbReference type="Proteomes" id="UP001151699"/>
    </source>
</evidence>
<name>A0A9Q0N4B7_9DIPT</name>
<reference evidence="2" key="1">
    <citation type="submission" date="2022-07" db="EMBL/GenBank/DDBJ databases">
        <authorList>
            <person name="Trinca V."/>
            <person name="Uliana J.V.C."/>
            <person name="Torres T.T."/>
            <person name="Ward R.J."/>
            <person name="Monesi N."/>
        </authorList>
    </citation>
    <scope>NUCLEOTIDE SEQUENCE</scope>
    <source>
        <strain evidence="2">HSMRA1968</strain>
        <tissue evidence="2">Whole embryos</tissue>
    </source>
</reference>
<gene>
    <name evidence="2" type="ORF">Bhyg_07807</name>
</gene>
<evidence type="ECO:0000313" key="2">
    <source>
        <dbReference type="EMBL" id="KAJ6642851.1"/>
    </source>
</evidence>
<dbReference type="PANTHER" id="PTHR34153">
    <property type="entry name" value="SI:CH211-262H13.3-RELATED-RELATED"/>
    <property type="match status" value="1"/>
</dbReference>